<comment type="similarity">
    <text evidence="1">Belongs to the peptidase C48 family.</text>
</comment>
<sequence length="680" mass="77447">MVASEFPRRLYTKGFEPAPDKSIGYYADDYRLVPALKSALEEDEWEEFFESLLGVFLKFHELDFGWASRLVHHMLTFQIVCKQRYKIWSLIGTTPVRFSLHEFEEIIGLNCGYVDDLALTDLLSDDTRAFWELMGVDAESGPSTIEIIEACSNCSSWSRDDRLRLGYLGIYAGFIVATRPGSSTNVNHARLVMDLEGFKEFPWGRIAFQHLINSVKEKDLSKNIYIEGFVQALQVWVYYALPDFAAEFGEPLPNVTEEPLLLAYKGSRGRKNVKANMLKQARIQCCVAKDLADMFPVWDDDEQDPDIVKIVSALHDPNFKFSKNHWPLGGVLGAHIVKSEAGKRSLPSDESSRKRSRTASASAASFVGDEGVGVVATMKAHFDQCFKSFSTKMLNGLGSCEKQIKLLTEKVESVERAVEELTTGSAKHTEDEPTHQQGTGSKKHEGCQGEAYHSNELYTIKPHMEAYINLLRLRLSKHPEWFVSDRICFLNSMFATVWRRDYEAFKQSEPNADGSEKLLPPGAYSYYTSELPIYCQTKKTWAYDVDYFYSMLHIREDHWVAIWVSFVTKHITVWDSHAATKHASDEQIAEAVEPLAVMIPYLLQTCAPDDDKWRFPYTPFTHSRVPGTEIPQNIQSGDCGVYCLKYIECHALDLPFPPELCDKNMRKIREKMAAELYDET</sequence>
<evidence type="ECO:0000256" key="3">
    <source>
        <dbReference type="ARBA" id="ARBA00022801"/>
    </source>
</evidence>
<dbReference type="EMBL" id="KI517426">
    <property type="protein sequence ID" value="ESQ46680.1"/>
    <property type="molecule type" value="Genomic_DNA"/>
</dbReference>
<gene>
    <name evidence="6" type="ORF">EUTSA_v10000549mg</name>
</gene>
<dbReference type="Gene3D" id="3.40.395.10">
    <property type="entry name" value="Adenoviral Proteinase, Chain A"/>
    <property type="match status" value="1"/>
</dbReference>
<dbReference type="PROSITE" id="PS50600">
    <property type="entry name" value="ULP_PROTEASE"/>
    <property type="match status" value="1"/>
</dbReference>
<evidence type="ECO:0000256" key="2">
    <source>
        <dbReference type="ARBA" id="ARBA00022670"/>
    </source>
</evidence>
<keyword evidence="2" id="KW-0645">Protease</keyword>
<evidence type="ECO:0000313" key="6">
    <source>
        <dbReference type="EMBL" id="ESQ46680.1"/>
    </source>
</evidence>
<feature type="domain" description="Ubiquitin-like protease family profile" evidence="5">
    <location>
        <begin position="404"/>
        <end position="650"/>
    </location>
</feature>
<evidence type="ECO:0000256" key="4">
    <source>
        <dbReference type="SAM" id="MobiDB-lite"/>
    </source>
</evidence>
<keyword evidence="3" id="KW-0378">Hydrolase</keyword>
<organism evidence="6 7">
    <name type="scientific">Eutrema salsugineum</name>
    <name type="common">Saltwater cress</name>
    <name type="synonym">Sisymbrium salsugineum</name>
    <dbReference type="NCBI Taxonomy" id="72664"/>
    <lineage>
        <taxon>Eukaryota</taxon>
        <taxon>Viridiplantae</taxon>
        <taxon>Streptophyta</taxon>
        <taxon>Embryophyta</taxon>
        <taxon>Tracheophyta</taxon>
        <taxon>Spermatophyta</taxon>
        <taxon>Magnoliopsida</taxon>
        <taxon>eudicotyledons</taxon>
        <taxon>Gunneridae</taxon>
        <taxon>Pentapetalae</taxon>
        <taxon>rosids</taxon>
        <taxon>malvids</taxon>
        <taxon>Brassicales</taxon>
        <taxon>Brassicaceae</taxon>
        <taxon>Eutremeae</taxon>
        <taxon>Eutrema</taxon>
    </lineage>
</organism>
<accession>V4L8E4</accession>
<dbReference type="InterPro" id="IPR015410">
    <property type="entry name" value="DUF1985"/>
</dbReference>
<name>V4L8E4_EUTSA</name>
<dbReference type="Gramene" id="ESQ46680">
    <property type="protein sequence ID" value="ESQ46680"/>
    <property type="gene ID" value="EUTSA_v10000549mg"/>
</dbReference>
<dbReference type="SUPFAM" id="SSF54001">
    <property type="entry name" value="Cysteine proteinases"/>
    <property type="match status" value="1"/>
</dbReference>
<proteinExistence type="inferred from homology"/>
<feature type="region of interest" description="Disordered" evidence="4">
    <location>
        <begin position="342"/>
        <end position="362"/>
    </location>
</feature>
<dbReference type="InterPro" id="IPR038765">
    <property type="entry name" value="Papain-like_cys_pep_sf"/>
</dbReference>
<feature type="compositionally biased region" description="Basic and acidic residues" evidence="4">
    <location>
        <begin position="342"/>
        <end position="353"/>
    </location>
</feature>
<dbReference type="GO" id="GO:0008234">
    <property type="term" value="F:cysteine-type peptidase activity"/>
    <property type="evidence" value="ECO:0007669"/>
    <property type="project" value="InterPro"/>
</dbReference>
<evidence type="ECO:0000259" key="5">
    <source>
        <dbReference type="PROSITE" id="PS50600"/>
    </source>
</evidence>
<dbReference type="AlphaFoldDB" id="V4L8E4"/>
<reference evidence="6 7" key="1">
    <citation type="journal article" date="2013" name="Front. Plant Sci.">
        <title>The Reference Genome of the Halophytic Plant Eutrema salsugineum.</title>
        <authorList>
            <person name="Yang R."/>
            <person name="Jarvis D.E."/>
            <person name="Chen H."/>
            <person name="Beilstein M.A."/>
            <person name="Grimwood J."/>
            <person name="Jenkins J."/>
            <person name="Shu S."/>
            <person name="Prochnik S."/>
            <person name="Xin M."/>
            <person name="Ma C."/>
            <person name="Schmutz J."/>
            <person name="Wing R.A."/>
            <person name="Mitchell-Olds T."/>
            <person name="Schumaker K.S."/>
            <person name="Wang X."/>
        </authorList>
    </citation>
    <scope>NUCLEOTIDE SEQUENCE [LARGE SCALE GENOMIC DNA]</scope>
</reference>
<dbReference type="Proteomes" id="UP000030689">
    <property type="component" value="Unassembled WGS sequence"/>
</dbReference>
<protein>
    <recommendedName>
        <fullName evidence="5">Ubiquitin-like protease family profile domain-containing protein</fullName>
    </recommendedName>
</protein>
<evidence type="ECO:0000313" key="7">
    <source>
        <dbReference type="Proteomes" id="UP000030689"/>
    </source>
</evidence>
<dbReference type="KEGG" id="eus:EUTSA_v10000549mg"/>
<dbReference type="PANTHER" id="PTHR48449:SF1">
    <property type="entry name" value="DUF1985 DOMAIN-CONTAINING PROTEIN"/>
    <property type="match status" value="1"/>
</dbReference>
<dbReference type="Pfam" id="PF02902">
    <property type="entry name" value="Peptidase_C48"/>
    <property type="match status" value="1"/>
</dbReference>
<dbReference type="OMA" id="EAYHSNE"/>
<dbReference type="GO" id="GO:0006508">
    <property type="term" value="P:proteolysis"/>
    <property type="evidence" value="ECO:0007669"/>
    <property type="project" value="UniProtKB-KW"/>
</dbReference>
<dbReference type="InterPro" id="IPR003653">
    <property type="entry name" value="Peptidase_C48_C"/>
</dbReference>
<dbReference type="PANTHER" id="PTHR48449">
    <property type="entry name" value="DUF1985 DOMAIN-CONTAINING PROTEIN"/>
    <property type="match status" value="1"/>
</dbReference>
<keyword evidence="7" id="KW-1185">Reference proteome</keyword>
<dbReference type="Pfam" id="PF09331">
    <property type="entry name" value="DUF1985"/>
    <property type="match status" value="1"/>
</dbReference>
<evidence type="ECO:0000256" key="1">
    <source>
        <dbReference type="ARBA" id="ARBA00005234"/>
    </source>
</evidence>
<feature type="region of interest" description="Disordered" evidence="4">
    <location>
        <begin position="418"/>
        <end position="447"/>
    </location>
</feature>